<dbReference type="PROSITE" id="PS51071">
    <property type="entry name" value="HTH_RPIR"/>
    <property type="match status" value="1"/>
</dbReference>
<keyword evidence="2" id="KW-0238">DNA-binding</keyword>
<evidence type="ECO:0000313" key="6">
    <source>
        <dbReference type="EMBL" id="GAA2033098.1"/>
    </source>
</evidence>
<accession>A0ABP5FUG1</accession>
<dbReference type="SUPFAM" id="SSF53697">
    <property type="entry name" value="SIS domain"/>
    <property type="match status" value="1"/>
</dbReference>
<comment type="caution">
    <text evidence="6">The sequence shown here is derived from an EMBL/GenBank/DDBJ whole genome shotgun (WGS) entry which is preliminary data.</text>
</comment>
<dbReference type="PANTHER" id="PTHR30514:SF1">
    <property type="entry name" value="HTH-TYPE TRANSCRIPTIONAL REGULATOR HEXR-RELATED"/>
    <property type="match status" value="1"/>
</dbReference>
<evidence type="ECO:0000313" key="7">
    <source>
        <dbReference type="Proteomes" id="UP001501461"/>
    </source>
</evidence>
<evidence type="ECO:0000256" key="3">
    <source>
        <dbReference type="ARBA" id="ARBA00023163"/>
    </source>
</evidence>
<dbReference type="InterPro" id="IPR035472">
    <property type="entry name" value="RpiR-like_SIS"/>
</dbReference>
<dbReference type="CDD" id="cd05013">
    <property type="entry name" value="SIS_RpiR"/>
    <property type="match status" value="1"/>
</dbReference>
<sequence>MFQQTTPKTRRSLIGHLRAAIPQLSPTEQRVVEALLFDIDRIAHCSAMAIAKTANTSSATVVRTAQKLGYTGYNDLRSEVIRLGMQEPGQGSGVDSSAPPSDDVMDEVFDTATDGLRTASDTLDRQQFSQAVDTLDAAKKILFIGSGESSMPAQEAALRFMMYGRDASAPTDVLQQQFGARLLTERDAVVAVSFSGANKHTLEAVETAKITRVPVIGITSTTLSPLAELTNTLLVVASPTTSTDPLVGRIAHSLVLNGLNQAVLRRQQPQAFGPSDALADVFARTLKEQQEK</sequence>
<dbReference type="InterPro" id="IPR009057">
    <property type="entry name" value="Homeodomain-like_sf"/>
</dbReference>
<evidence type="ECO:0000256" key="2">
    <source>
        <dbReference type="ARBA" id="ARBA00023125"/>
    </source>
</evidence>
<dbReference type="Proteomes" id="UP001501461">
    <property type="component" value="Unassembled WGS sequence"/>
</dbReference>
<dbReference type="EMBL" id="BAAAMN010000017">
    <property type="protein sequence ID" value="GAA2033098.1"/>
    <property type="molecule type" value="Genomic_DNA"/>
</dbReference>
<keyword evidence="3" id="KW-0804">Transcription</keyword>
<dbReference type="InterPro" id="IPR000281">
    <property type="entry name" value="HTH_RpiR"/>
</dbReference>
<dbReference type="InterPro" id="IPR046348">
    <property type="entry name" value="SIS_dom_sf"/>
</dbReference>
<name>A0ABP5FUG1_9MICC</name>
<dbReference type="InterPro" id="IPR001347">
    <property type="entry name" value="SIS_dom"/>
</dbReference>
<proteinExistence type="predicted"/>
<dbReference type="InterPro" id="IPR036388">
    <property type="entry name" value="WH-like_DNA-bd_sf"/>
</dbReference>
<dbReference type="InterPro" id="IPR047640">
    <property type="entry name" value="RpiR-like"/>
</dbReference>
<dbReference type="PANTHER" id="PTHR30514">
    <property type="entry name" value="GLUCOKINASE"/>
    <property type="match status" value="1"/>
</dbReference>
<dbReference type="Gene3D" id="1.10.10.10">
    <property type="entry name" value="Winged helix-like DNA-binding domain superfamily/Winged helix DNA-binding domain"/>
    <property type="match status" value="1"/>
</dbReference>
<evidence type="ECO:0000259" key="5">
    <source>
        <dbReference type="PROSITE" id="PS51464"/>
    </source>
</evidence>
<evidence type="ECO:0000259" key="4">
    <source>
        <dbReference type="PROSITE" id="PS51071"/>
    </source>
</evidence>
<reference evidence="7" key="1">
    <citation type="journal article" date="2019" name="Int. J. Syst. Evol. Microbiol.">
        <title>The Global Catalogue of Microorganisms (GCM) 10K type strain sequencing project: providing services to taxonomists for standard genome sequencing and annotation.</title>
        <authorList>
            <consortium name="The Broad Institute Genomics Platform"/>
            <consortium name="The Broad Institute Genome Sequencing Center for Infectious Disease"/>
            <person name="Wu L."/>
            <person name="Ma J."/>
        </authorList>
    </citation>
    <scope>NUCLEOTIDE SEQUENCE [LARGE SCALE GENOMIC DNA]</scope>
    <source>
        <strain evidence="7">JCM 13595</strain>
    </source>
</reference>
<dbReference type="Pfam" id="PF01380">
    <property type="entry name" value="SIS"/>
    <property type="match status" value="1"/>
</dbReference>
<gene>
    <name evidence="6" type="ORF">GCM10009720_11930</name>
</gene>
<dbReference type="SUPFAM" id="SSF46689">
    <property type="entry name" value="Homeodomain-like"/>
    <property type="match status" value="1"/>
</dbReference>
<feature type="domain" description="HTH rpiR-type" evidence="4">
    <location>
        <begin position="11"/>
        <end position="87"/>
    </location>
</feature>
<dbReference type="Gene3D" id="3.40.50.10490">
    <property type="entry name" value="Glucose-6-phosphate isomerase like protein, domain 1"/>
    <property type="match status" value="1"/>
</dbReference>
<keyword evidence="1" id="KW-0805">Transcription regulation</keyword>
<feature type="domain" description="SIS" evidence="5">
    <location>
        <begin position="131"/>
        <end position="269"/>
    </location>
</feature>
<protein>
    <submittedName>
        <fullName evidence="6">MurR/RpiR family transcriptional regulator</fullName>
    </submittedName>
</protein>
<evidence type="ECO:0000256" key="1">
    <source>
        <dbReference type="ARBA" id="ARBA00023015"/>
    </source>
</evidence>
<keyword evidence="7" id="KW-1185">Reference proteome</keyword>
<dbReference type="PROSITE" id="PS51464">
    <property type="entry name" value="SIS"/>
    <property type="match status" value="1"/>
</dbReference>
<dbReference type="RefSeq" id="WP_343956701.1">
    <property type="nucleotide sequence ID" value="NZ_BAAAMN010000017.1"/>
</dbReference>
<dbReference type="Pfam" id="PF01418">
    <property type="entry name" value="HTH_6"/>
    <property type="match status" value="1"/>
</dbReference>
<organism evidence="6 7">
    <name type="scientific">Yaniella flava</name>
    <dbReference type="NCBI Taxonomy" id="287930"/>
    <lineage>
        <taxon>Bacteria</taxon>
        <taxon>Bacillati</taxon>
        <taxon>Actinomycetota</taxon>
        <taxon>Actinomycetes</taxon>
        <taxon>Micrococcales</taxon>
        <taxon>Micrococcaceae</taxon>
        <taxon>Yaniella</taxon>
    </lineage>
</organism>